<name>A0A5A5RDC7_MICAE</name>
<reference evidence="1 2" key="1">
    <citation type="submission" date="2018-09" db="EMBL/GenBank/DDBJ databases">
        <title>Evolutionary history of phycoerythrin pigmentation in the water bloom-forming cyanobacterium Microcystis aeruginosa.</title>
        <authorList>
            <person name="Tanabe Y."/>
            <person name="Tanabe Y."/>
            <person name="Yamaguchi H."/>
        </authorList>
    </citation>
    <scope>NUCLEOTIDE SEQUENCE [LARGE SCALE GENOMIC DNA]</scope>
    <source>
        <strain evidence="1 2">NIES-2519</strain>
    </source>
</reference>
<evidence type="ECO:0000313" key="1">
    <source>
        <dbReference type="EMBL" id="GCA73058.1"/>
    </source>
</evidence>
<organism evidence="1 2">
    <name type="scientific">Microcystis aeruginosa NIES-2519</name>
    <dbReference type="NCBI Taxonomy" id="2303981"/>
    <lineage>
        <taxon>Bacteria</taxon>
        <taxon>Bacillati</taxon>
        <taxon>Cyanobacteriota</taxon>
        <taxon>Cyanophyceae</taxon>
        <taxon>Oscillatoriophycideae</taxon>
        <taxon>Chroococcales</taxon>
        <taxon>Microcystaceae</taxon>
        <taxon>Microcystis</taxon>
    </lineage>
</organism>
<protein>
    <submittedName>
        <fullName evidence="1">Uncharacterized protein</fullName>
    </submittedName>
</protein>
<accession>A0A5A5RDC7</accession>
<comment type="caution">
    <text evidence="1">The sequence shown here is derived from an EMBL/GenBank/DDBJ whole genome shotgun (WGS) entry which is preliminary data.</text>
</comment>
<proteinExistence type="predicted"/>
<dbReference type="AlphaFoldDB" id="A0A5A5RDC7"/>
<dbReference type="EMBL" id="BHVO01000183">
    <property type="protein sequence ID" value="GCA73058.1"/>
    <property type="molecule type" value="Genomic_DNA"/>
</dbReference>
<gene>
    <name evidence="1" type="ORF">MiYa_04617</name>
</gene>
<evidence type="ECO:0000313" key="2">
    <source>
        <dbReference type="Proteomes" id="UP000323569"/>
    </source>
</evidence>
<sequence>MPIALYTVGLFEPAKATTILVDTQYEFKGLDITIHESTLLLKNKFTYTCPLCGNTKKITIPSVERVRCQFRGDDP</sequence>
<dbReference type="Proteomes" id="UP000323569">
    <property type="component" value="Unassembled WGS sequence"/>
</dbReference>